<dbReference type="Proteomes" id="UP001055811">
    <property type="component" value="Linkage Group LG05"/>
</dbReference>
<name>A0ACB9CYL5_CICIN</name>
<accession>A0ACB9CYL5</accession>
<reference evidence="2" key="1">
    <citation type="journal article" date="2022" name="Mol. Ecol. Resour.">
        <title>The genomes of chicory, endive, great burdock and yacon provide insights into Asteraceae palaeo-polyploidization history and plant inulin production.</title>
        <authorList>
            <person name="Fan W."/>
            <person name="Wang S."/>
            <person name="Wang H."/>
            <person name="Wang A."/>
            <person name="Jiang F."/>
            <person name="Liu H."/>
            <person name="Zhao H."/>
            <person name="Xu D."/>
            <person name="Zhang Y."/>
        </authorList>
    </citation>
    <scope>NUCLEOTIDE SEQUENCE [LARGE SCALE GENOMIC DNA]</scope>
    <source>
        <strain evidence="2">cv. Punajuju</strain>
    </source>
</reference>
<proteinExistence type="predicted"/>
<gene>
    <name evidence="1" type="ORF">L2E82_29828</name>
</gene>
<sequence length="221" mass="24791">MGPIMVTIIPEQRGRVLIPYQCSKDAVDFSSQQVCILTTQQKVKESDSDSDMEEGEIKDSSDEDGEDEESPIWKDTNDNNIRSENVANSFSNPKDMEVEETEGPSKKDYVAIQNDYTKAIDVYEEGYDRVENQINSFSELGHDTVGTRVEENEPIEVPSLVVADFVMLNSPSNCDGLNEEFTQIKSRPNMRNLNHSLESTSLSSQKPDTMSKRGKKGSMSM</sequence>
<keyword evidence="2" id="KW-1185">Reference proteome</keyword>
<comment type="caution">
    <text evidence="1">The sequence shown here is derived from an EMBL/GenBank/DDBJ whole genome shotgun (WGS) entry which is preliminary data.</text>
</comment>
<evidence type="ECO:0000313" key="1">
    <source>
        <dbReference type="EMBL" id="KAI3739424.1"/>
    </source>
</evidence>
<protein>
    <submittedName>
        <fullName evidence="1">Uncharacterized protein</fullName>
    </submittedName>
</protein>
<reference evidence="1 2" key="2">
    <citation type="journal article" date="2022" name="Mol. Ecol. Resour.">
        <title>The genomes of chicory, endive, great burdock and yacon provide insights into Asteraceae paleo-polyploidization history and plant inulin production.</title>
        <authorList>
            <person name="Fan W."/>
            <person name="Wang S."/>
            <person name="Wang H."/>
            <person name="Wang A."/>
            <person name="Jiang F."/>
            <person name="Liu H."/>
            <person name="Zhao H."/>
            <person name="Xu D."/>
            <person name="Zhang Y."/>
        </authorList>
    </citation>
    <scope>NUCLEOTIDE SEQUENCE [LARGE SCALE GENOMIC DNA]</scope>
    <source>
        <strain evidence="2">cv. Punajuju</strain>
        <tissue evidence="1">Leaves</tissue>
    </source>
</reference>
<evidence type="ECO:0000313" key="2">
    <source>
        <dbReference type="Proteomes" id="UP001055811"/>
    </source>
</evidence>
<organism evidence="1 2">
    <name type="scientific">Cichorium intybus</name>
    <name type="common">Chicory</name>
    <dbReference type="NCBI Taxonomy" id="13427"/>
    <lineage>
        <taxon>Eukaryota</taxon>
        <taxon>Viridiplantae</taxon>
        <taxon>Streptophyta</taxon>
        <taxon>Embryophyta</taxon>
        <taxon>Tracheophyta</taxon>
        <taxon>Spermatophyta</taxon>
        <taxon>Magnoliopsida</taxon>
        <taxon>eudicotyledons</taxon>
        <taxon>Gunneridae</taxon>
        <taxon>Pentapetalae</taxon>
        <taxon>asterids</taxon>
        <taxon>campanulids</taxon>
        <taxon>Asterales</taxon>
        <taxon>Asteraceae</taxon>
        <taxon>Cichorioideae</taxon>
        <taxon>Cichorieae</taxon>
        <taxon>Cichoriinae</taxon>
        <taxon>Cichorium</taxon>
    </lineage>
</organism>
<dbReference type="EMBL" id="CM042013">
    <property type="protein sequence ID" value="KAI3739424.1"/>
    <property type="molecule type" value="Genomic_DNA"/>
</dbReference>